<reference evidence="2 3" key="1">
    <citation type="submission" date="2020-04" db="EMBL/GenBank/DDBJ databases">
        <authorList>
            <person name="De Canck E."/>
        </authorList>
    </citation>
    <scope>NUCLEOTIDE SEQUENCE [LARGE SCALE GENOMIC DNA]</scope>
    <source>
        <strain evidence="2 3">LMG 28138</strain>
    </source>
</reference>
<protein>
    <recommendedName>
        <fullName evidence="1">tRNA nuclease CdiA C-terminal domain-containing protein</fullName>
    </recommendedName>
</protein>
<dbReference type="Proteomes" id="UP000494115">
    <property type="component" value="Unassembled WGS sequence"/>
</dbReference>
<name>A0A6S7B2V2_9BURK</name>
<sequence length="237" mass="24643">MDGVTGAAGAAAALGAGCSTIVVCGFAATVATTSLDYSKAGFQQLIHGEQMPTYGEQMLRGLGMSPNGAAMAYGAANLGSTLGRTAIGLPRVNQAVGAPAIQHADTSTSAGNLTITAGKFSPHERSMARHLASQGYRVVLRSPVGRRIEGKTSDLLVNGVPYDVYTPQTASVHRIVGAIADKNSQAQGIVLDLSETSVTREQLGNLLQRVRGTGATNIQDIKIIGKQDAEHQMRMRP</sequence>
<dbReference type="InterPro" id="IPR040559">
    <property type="entry name" value="CdiA_C"/>
</dbReference>
<dbReference type="EMBL" id="CADIKM010000005">
    <property type="protein sequence ID" value="CAB3783736.1"/>
    <property type="molecule type" value="Genomic_DNA"/>
</dbReference>
<dbReference type="RefSeq" id="WP_175104293.1">
    <property type="nucleotide sequence ID" value="NZ_CADIKM010000005.1"/>
</dbReference>
<evidence type="ECO:0000313" key="2">
    <source>
        <dbReference type="EMBL" id="CAB3783736.1"/>
    </source>
</evidence>
<keyword evidence="3" id="KW-1185">Reference proteome</keyword>
<dbReference type="Gene3D" id="3.40.1350.120">
    <property type="match status" value="1"/>
</dbReference>
<organism evidence="2 3">
    <name type="scientific">Pararobbsia alpina</name>
    <dbReference type="NCBI Taxonomy" id="621374"/>
    <lineage>
        <taxon>Bacteria</taxon>
        <taxon>Pseudomonadati</taxon>
        <taxon>Pseudomonadota</taxon>
        <taxon>Betaproteobacteria</taxon>
        <taxon>Burkholderiales</taxon>
        <taxon>Burkholderiaceae</taxon>
        <taxon>Pararobbsia</taxon>
    </lineage>
</organism>
<accession>A0A6S7B2V2</accession>
<dbReference type="Pfam" id="PF18451">
    <property type="entry name" value="CdiA_C"/>
    <property type="match status" value="1"/>
</dbReference>
<dbReference type="AlphaFoldDB" id="A0A6S7B2V2"/>
<proteinExistence type="predicted"/>
<evidence type="ECO:0000313" key="3">
    <source>
        <dbReference type="Proteomes" id="UP000494115"/>
    </source>
</evidence>
<dbReference type="CDD" id="cd20727">
    <property type="entry name" value="CDI_toxin_Bp_tRNase-like"/>
    <property type="match status" value="1"/>
</dbReference>
<gene>
    <name evidence="2" type="ORF">LMG28138_01699</name>
</gene>
<evidence type="ECO:0000259" key="1">
    <source>
        <dbReference type="Pfam" id="PF18451"/>
    </source>
</evidence>
<feature type="domain" description="tRNA nuclease CdiA C-terminal" evidence="1">
    <location>
        <begin position="151"/>
        <end position="227"/>
    </location>
</feature>